<dbReference type="Pfam" id="PF20237">
    <property type="entry name" value="DUF6594"/>
    <property type="match status" value="1"/>
</dbReference>
<dbReference type="AlphaFoldDB" id="A0A438MWM2"/>
<feature type="compositionally biased region" description="Polar residues" evidence="1">
    <location>
        <begin position="228"/>
        <end position="243"/>
    </location>
</feature>
<feature type="region of interest" description="Disordered" evidence="1">
    <location>
        <begin position="42"/>
        <end position="370"/>
    </location>
</feature>
<evidence type="ECO:0000259" key="2">
    <source>
        <dbReference type="Pfam" id="PF20237"/>
    </source>
</evidence>
<accession>A0A438MWM2</accession>
<dbReference type="PANTHER" id="PTHR34502:SF5">
    <property type="entry name" value="DUF6594 DOMAIN-CONTAINING PROTEIN"/>
    <property type="match status" value="1"/>
</dbReference>
<protein>
    <recommendedName>
        <fullName evidence="2">DUF6594 domain-containing protein</fullName>
    </recommendedName>
</protein>
<dbReference type="OrthoDB" id="5416037at2759"/>
<evidence type="ECO:0000256" key="1">
    <source>
        <dbReference type="SAM" id="MobiDB-lite"/>
    </source>
</evidence>
<comment type="caution">
    <text evidence="3">The sequence shown here is derived from an EMBL/GenBank/DDBJ whole genome shotgun (WGS) entry which is preliminary data.</text>
</comment>
<feature type="compositionally biased region" description="Low complexity" evidence="1">
    <location>
        <begin position="58"/>
        <end position="69"/>
    </location>
</feature>
<feature type="domain" description="DUF6594" evidence="2">
    <location>
        <begin position="384"/>
        <end position="512"/>
    </location>
</feature>
<reference evidence="3 4" key="1">
    <citation type="submission" date="2017-03" db="EMBL/GenBank/DDBJ databases">
        <title>Genomes of endolithic fungi from Antarctica.</title>
        <authorList>
            <person name="Coleine C."/>
            <person name="Masonjones S."/>
            <person name="Stajich J.E."/>
        </authorList>
    </citation>
    <scope>NUCLEOTIDE SEQUENCE [LARGE SCALE GENOMIC DNA]</scope>
    <source>
        <strain evidence="3 4">CCFEE 6314</strain>
    </source>
</reference>
<feature type="compositionally biased region" description="Low complexity" evidence="1">
    <location>
        <begin position="172"/>
        <end position="183"/>
    </location>
</feature>
<dbReference type="InterPro" id="IPR046529">
    <property type="entry name" value="DUF6594"/>
</dbReference>
<feature type="compositionally biased region" description="Pro residues" evidence="1">
    <location>
        <begin position="247"/>
        <end position="264"/>
    </location>
</feature>
<evidence type="ECO:0000313" key="3">
    <source>
        <dbReference type="EMBL" id="RVX68146.1"/>
    </source>
</evidence>
<sequence length="562" mass="60118">MAAVLAPVELPTGRRSYLNTGPAPDIHDPNWIPVLNGNTYTPPSPTVEKEVSPYQQASFSPSTSFSLFPNQALSPKSRPSPSATDSILSDSRPRSPQDVVEPIPAINGALGEDQRRGHQRRPTSASEEEKITVGVEDQPEVVSAPGTDEGSSVVGDQSSNAADHNADDGVVSQSSRSSMTSTRKTGVAPPTSKYNRKPVSSMATTTGRFVPSLPQTPHDSPRIAPVSTMPSMSGAITPSSASIVQPLPSPKIMPLDLPLPPEPMTTPKLSAARSSASERRQRALHSHPSNVSLRRNSSSDEADNGSRPPVPHKPRKSTDSRMTTRSAVHDTLTPTPAPTAPLPQLPAQARRPSTRGSDVRRSPRVPAEEPVPSISGFKSFDHSRLASYMTSENTVIFRRFDEIHVRLLLCLQDEISQLEGELLDLESATALGSASEKLLQRTRILRELRKVVAEYDNLLATWNKMKINSIDDKTSAHVQRWMENGESGEQLGLGIDTQQDLQWLQKNQDISTITLNSMGKGTSVTGETILKGSGDGGGRGGGGGGGGATGLMALFGCAGRRK</sequence>
<feature type="compositionally biased region" description="Polar residues" evidence="1">
    <location>
        <begin position="287"/>
        <end position="296"/>
    </location>
</feature>
<dbReference type="Proteomes" id="UP000288859">
    <property type="component" value="Unassembled WGS sequence"/>
</dbReference>
<name>A0A438MWM2_EXOME</name>
<feature type="compositionally biased region" description="Polar residues" evidence="1">
    <location>
        <begin position="71"/>
        <end position="89"/>
    </location>
</feature>
<gene>
    <name evidence="3" type="ORF">B0A52_08287</name>
</gene>
<dbReference type="EMBL" id="NAJM01000041">
    <property type="protein sequence ID" value="RVX68146.1"/>
    <property type="molecule type" value="Genomic_DNA"/>
</dbReference>
<feature type="compositionally biased region" description="Polar residues" evidence="1">
    <location>
        <begin position="201"/>
        <end position="218"/>
    </location>
</feature>
<dbReference type="PANTHER" id="PTHR34502">
    <property type="entry name" value="DUF6594 DOMAIN-CONTAINING PROTEIN-RELATED"/>
    <property type="match status" value="1"/>
</dbReference>
<evidence type="ECO:0000313" key="4">
    <source>
        <dbReference type="Proteomes" id="UP000288859"/>
    </source>
</evidence>
<feature type="compositionally biased region" description="Low complexity" evidence="1">
    <location>
        <begin position="265"/>
        <end position="275"/>
    </location>
</feature>
<feature type="compositionally biased region" description="Pro residues" evidence="1">
    <location>
        <begin position="335"/>
        <end position="344"/>
    </location>
</feature>
<organism evidence="3 4">
    <name type="scientific">Exophiala mesophila</name>
    <name type="common">Black yeast-like fungus</name>
    <dbReference type="NCBI Taxonomy" id="212818"/>
    <lineage>
        <taxon>Eukaryota</taxon>
        <taxon>Fungi</taxon>
        <taxon>Dikarya</taxon>
        <taxon>Ascomycota</taxon>
        <taxon>Pezizomycotina</taxon>
        <taxon>Eurotiomycetes</taxon>
        <taxon>Chaetothyriomycetidae</taxon>
        <taxon>Chaetothyriales</taxon>
        <taxon>Herpotrichiellaceae</taxon>
        <taxon>Exophiala</taxon>
    </lineage>
</organism>
<proteinExistence type="predicted"/>